<keyword evidence="1" id="KW-0456">Lyase</keyword>
<dbReference type="InterPro" id="IPR006680">
    <property type="entry name" value="Amidohydro-rel"/>
</dbReference>
<gene>
    <name evidence="3" type="ORF">RB614_23895</name>
</gene>
<feature type="domain" description="Amidohydrolase-related" evidence="2">
    <location>
        <begin position="5"/>
        <end position="281"/>
    </location>
</feature>
<evidence type="ECO:0000259" key="2">
    <source>
        <dbReference type="Pfam" id="PF04909"/>
    </source>
</evidence>
<dbReference type="Proteomes" id="UP001230908">
    <property type="component" value="Unassembled WGS sequence"/>
</dbReference>
<evidence type="ECO:0000313" key="3">
    <source>
        <dbReference type="EMBL" id="MDQ7907568.1"/>
    </source>
</evidence>
<dbReference type="InterPro" id="IPR032466">
    <property type="entry name" value="Metal_Hydrolase"/>
</dbReference>
<evidence type="ECO:0000313" key="4">
    <source>
        <dbReference type="Proteomes" id="UP001230908"/>
    </source>
</evidence>
<dbReference type="EMBL" id="JAVHUY010000023">
    <property type="protein sequence ID" value="MDQ7907568.1"/>
    <property type="molecule type" value="Genomic_DNA"/>
</dbReference>
<dbReference type="PANTHER" id="PTHR21240">
    <property type="entry name" value="2-AMINO-3-CARBOXYLMUCONATE-6-SEMIALDEHYDE DECARBOXYLASE"/>
    <property type="match status" value="1"/>
</dbReference>
<name>A0ABU0ZKQ5_9ACTN</name>
<dbReference type="SUPFAM" id="SSF51556">
    <property type="entry name" value="Metallo-dependent hydrolases"/>
    <property type="match status" value="1"/>
</dbReference>
<dbReference type="Pfam" id="PF04909">
    <property type="entry name" value="Amidohydro_2"/>
    <property type="match status" value="1"/>
</dbReference>
<comment type="caution">
    <text evidence="3">The sequence shown here is derived from an EMBL/GenBank/DDBJ whole genome shotgun (WGS) entry which is preliminary data.</text>
</comment>
<keyword evidence="4" id="KW-1185">Reference proteome</keyword>
<organism evidence="3 4">
    <name type="scientific">Phytohabitans maris</name>
    <dbReference type="NCBI Taxonomy" id="3071409"/>
    <lineage>
        <taxon>Bacteria</taxon>
        <taxon>Bacillati</taxon>
        <taxon>Actinomycetota</taxon>
        <taxon>Actinomycetes</taxon>
        <taxon>Micromonosporales</taxon>
        <taxon>Micromonosporaceae</taxon>
    </lineage>
</organism>
<reference evidence="3 4" key="1">
    <citation type="submission" date="2023-08" db="EMBL/GenBank/DDBJ databases">
        <title>Phytohabitans sansha sp. nov., isolated from marine sediment.</title>
        <authorList>
            <person name="Zhao Y."/>
            <person name="Yi K."/>
        </authorList>
    </citation>
    <scope>NUCLEOTIDE SEQUENCE [LARGE SCALE GENOMIC DNA]</scope>
    <source>
        <strain evidence="3 4">ZYX-F-186</strain>
    </source>
</reference>
<dbReference type="InterPro" id="IPR032465">
    <property type="entry name" value="ACMSD"/>
</dbReference>
<evidence type="ECO:0000256" key="1">
    <source>
        <dbReference type="ARBA" id="ARBA00023239"/>
    </source>
</evidence>
<dbReference type="PANTHER" id="PTHR21240:SF19">
    <property type="entry name" value="CATALYTIC_ HYDROLASE"/>
    <property type="match status" value="1"/>
</dbReference>
<protein>
    <submittedName>
        <fullName evidence="3">Amidohydrolase family protein</fullName>
    </submittedName>
</protein>
<proteinExistence type="predicted"/>
<sequence>MFYFDTHTHVISSDREQYPFAPLGGVQSAWSVEHPATAEDLLTQMDEAGVDRAVLIQAATAYGVDNSYAADTLERHRDRFVGVCAVDFLSDGVIDDLDHWISDRGFSGVRIRRSPGSTNIEAPARLDDPRHNRVWEYLSDRKIPVCVTVRAEHLPELSAVLFGFPGLTVLVDNGGRPRLDGGPPYDEGIRELSVLKEFDVHLKITPGVIHRVQKQPGGDPGALVTRLIEEFGSERVMVGSNFPAAKGSLGDLLDLIEDTLGALGPAQKSAVLGTNAAAIYRVSTA</sequence>
<accession>A0ABU0ZKQ5</accession>
<dbReference type="Gene3D" id="3.20.20.140">
    <property type="entry name" value="Metal-dependent hydrolases"/>
    <property type="match status" value="1"/>
</dbReference>
<dbReference type="RefSeq" id="WP_308714845.1">
    <property type="nucleotide sequence ID" value="NZ_JAVHUY010000023.1"/>
</dbReference>